<name>A0ACC2ZLT5_9PEZI</name>
<evidence type="ECO:0000313" key="2">
    <source>
        <dbReference type="Proteomes" id="UP001172680"/>
    </source>
</evidence>
<organism evidence="1 2">
    <name type="scientific">Coniosporium tulheliwenetii</name>
    <dbReference type="NCBI Taxonomy" id="3383036"/>
    <lineage>
        <taxon>Eukaryota</taxon>
        <taxon>Fungi</taxon>
        <taxon>Dikarya</taxon>
        <taxon>Ascomycota</taxon>
        <taxon>Pezizomycotina</taxon>
        <taxon>Dothideomycetes</taxon>
        <taxon>Dothideomycetes incertae sedis</taxon>
        <taxon>Coniosporium</taxon>
    </lineage>
</organism>
<sequence>MFSIQQGVAASDGNTPGSHSYLFDDCEDLLSIRLAGEDTSAGFNTKDTSFAAFNQFEVYEPYTESGPSSIHPGDSYDDSERGGSHTSSKDEMNSVDSAAATASSAGRLKRKRNPIPSVEPVQASSMSTAPTKHPVETSTPALLRCPAAVQLESSRVQSRTPSRTIRLEDPVSSTPETPGSAGLPRNMFPSAYPQVVKKAAAEPRAKSSIPNSLRPEEFARQCIVAAYSSRLNPFALHHGEYKLLREHISHAQVTIYLNIRNAILRLWTRNPLAYVTPVEAAGCAKETRYFGLAQVAYEWLLRHGYINFGCVEIPNTAGPIPRPKAKGGKRKTIVVIGAGMSGLGCARQIEGLIAQLGHKWTNNGERPPKVIVLEGRRRIGGRVYSHELRKQADANLPSGLRSTAEMGAQIVTGFEHGNPLNIIIRGQLALHYHALRDNTILYDYDGKLVDRDRDAMAEKLYNDILERASIYRHKPAPPPTVEGDRTLIYWGRDPTSENGATIANLEDSGASVAVASARQGKAKDSGLGSGPAGVEKLAGRAYLLTGTSLNTPASESAKAMGWSLKPGTRASQSVDLEPSTKASSFPTLGQTMDVAIKQYQNMIHLTPSDMRLLNWHHANLEYANAVNVNQLSLGGWDQDIGNEFEGEHTEVIGGYQQVPRGLWQCPTVLDVRFDTKVAAIRYNCKGEAGGLVECDDGQVFEADSIVCTSSLGVLKANSVTFDPQLPEWKQGAIDRLGFGLLNKVVLVYDKPFWEEDRDMFGLLNEAEVPGSLDPEHYSSRRGRFYMFWNCIKTSGKPVLIALMAGNAARATEVSSNEELIEEVTARLSKMFAPSHVPRPSEAIITRWKKDPFACGSYSYVGPSSQPGDYDAMARPIGNLFFAGEATCGTHPATVHGAYLSGLRVASEVVESMLGPIDISQPLIPPRVKQDPGTPTITGMKHGSDETNQKGSPNFRKAQDEEYEFSILCAILHEIGERPLKPTKAGVNPFILFTKDHWEQCKAECEKTRGENSKAQKNEVRAAIGVMWRQASDQVKRPYLEAAENARDNTTASTEEFKLNVAKWDREAVRIRKEYIAKNPRPTGGSNGPAPVPALEHINGRRHNGRRQS</sequence>
<proteinExistence type="predicted"/>
<accession>A0ACC2ZLT5</accession>
<reference evidence="1" key="1">
    <citation type="submission" date="2022-10" db="EMBL/GenBank/DDBJ databases">
        <title>Culturing micro-colonial fungi from biological soil crusts in the Mojave desert and describing Neophaeococcomyces mojavensis, and introducing the new genera and species Taxawa tesnikishii.</title>
        <authorList>
            <person name="Kurbessoian T."/>
            <person name="Stajich J.E."/>
        </authorList>
    </citation>
    <scope>NUCLEOTIDE SEQUENCE</scope>
    <source>
        <strain evidence="1">JES_115</strain>
    </source>
</reference>
<dbReference type="Proteomes" id="UP001172680">
    <property type="component" value="Unassembled WGS sequence"/>
</dbReference>
<evidence type="ECO:0000313" key="1">
    <source>
        <dbReference type="EMBL" id="KAJ9648553.1"/>
    </source>
</evidence>
<comment type="caution">
    <text evidence="1">The sequence shown here is derived from an EMBL/GenBank/DDBJ whole genome shotgun (WGS) entry which is preliminary data.</text>
</comment>
<gene>
    <name evidence="1" type="ORF">H2199_001408</name>
</gene>
<dbReference type="EMBL" id="JAPDRP010000003">
    <property type="protein sequence ID" value="KAJ9648553.1"/>
    <property type="molecule type" value="Genomic_DNA"/>
</dbReference>
<keyword evidence="2" id="KW-1185">Reference proteome</keyword>
<protein>
    <submittedName>
        <fullName evidence="1">Uncharacterized protein</fullName>
    </submittedName>
</protein>